<evidence type="ECO:0000259" key="2">
    <source>
        <dbReference type="Pfam" id="PF03807"/>
    </source>
</evidence>
<dbReference type="GeneID" id="87963180"/>
<evidence type="ECO:0000256" key="1">
    <source>
        <dbReference type="ARBA" id="ARBA00007598"/>
    </source>
</evidence>
<accession>A0ABR0INQ2</accession>
<comment type="caution">
    <text evidence="4">The sequence shown here is derived from an EMBL/GenBank/DDBJ whole genome shotgun (WGS) entry which is preliminary data.</text>
</comment>
<feature type="domain" description="Pyrroline-5-carboxylate reductase catalytic N-terminal" evidence="2">
    <location>
        <begin position="18"/>
        <end position="99"/>
    </location>
</feature>
<dbReference type="InterPro" id="IPR036291">
    <property type="entry name" value="NAD(P)-bd_dom_sf"/>
</dbReference>
<dbReference type="RefSeq" id="XP_062805250.1">
    <property type="nucleotide sequence ID" value="XM_062942315.1"/>
</dbReference>
<dbReference type="InterPro" id="IPR015814">
    <property type="entry name" value="Pgluconate_DH_NAD-bd_C"/>
</dbReference>
<keyword evidence="5" id="KW-1185">Reference proteome</keyword>
<dbReference type="PANTHER" id="PTHR43580:SF2">
    <property type="entry name" value="CYTOKINE-LIKE NUCLEAR FACTOR N-PAC"/>
    <property type="match status" value="1"/>
</dbReference>
<dbReference type="Gene3D" id="3.40.50.720">
    <property type="entry name" value="NAD(P)-binding Rossmann-like Domain"/>
    <property type="match status" value="1"/>
</dbReference>
<dbReference type="InterPro" id="IPR013328">
    <property type="entry name" value="6PGD_dom2"/>
</dbReference>
<comment type="similarity">
    <text evidence="1">Belongs to the HIBADH-related family. NP60 subfamily.</text>
</comment>
<dbReference type="Proteomes" id="UP001323617">
    <property type="component" value="Unassembled WGS sequence"/>
</dbReference>
<dbReference type="InterPro" id="IPR051265">
    <property type="entry name" value="HIBADH-related_NP60_sf"/>
</dbReference>
<dbReference type="Gene3D" id="1.10.1040.10">
    <property type="entry name" value="N-(1-d-carboxylethyl)-l-norvaline Dehydrogenase, domain 2"/>
    <property type="match status" value="1"/>
</dbReference>
<reference evidence="4 5" key="1">
    <citation type="journal article" date="2023" name="bioRxiv">
        <title>High-quality genome assemblies of four members of thePodospora anserinaspecies complex.</title>
        <authorList>
            <person name="Ament-Velasquez S.L."/>
            <person name="Vogan A.A."/>
            <person name="Wallerman O."/>
            <person name="Hartmann F."/>
            <person name="Gautier V."/>
            <person name="Silar P."/>
            <person name="Giraud T."/>
            <person name="Johannesson H."/>
        </authorList>
    </citation>
    <scope>NUCLEOTIDE SEQUENCE [LARGE SCALE GENOMIC DNA]</scope>
    <source>
        <strain evidence="4 5">CBS 124.78</strain>
    </source>
</reference>
<evidence type="ECO:0008006" key="6">
    <source>
        <dbReference type="Google" id="ProtNLM"/>
    </source>
</evidence>
<dbReference type="SUPFAM" id="SSF51735">
    <property type="entry name" value="NAD(P)-binding Rossmann-fold domains"/>
    <property type="match status" value="1"/>
</dbReference>
<organism evidence="4 5">
    <name type="scientific">Podospora pseudoanserina</name>
    <dbReference type="NCBI Taxonomy" id="2609844"/>
    <lineage>
        <taxon>Eukaryota</taxon>
        <taxon>Fungi</taxon>
        <taxon>Dikarya</taxon>
        <taxon>Ascomycota</taxon>
        <taxon>Pezizomycotina</taxon>
        <taxon>Sordariomycetes</taxon>
        <taxon>Sordariomycetidae</taxon>
        <taxon>Sordariales</taxon>
        <taxon>Podosporaceae</taxon>
        <taxon>Podospora</taxon>
    </lineage>
</organism>
<gene>
    <name evidence="4" type="ORF">QC764_110460</name>
</gene>
<proteinExistence type="inferred from homology"/>
<dbReference type="InterPro" id="IPR028939">
    <property type="entry name" value="P5C_Rdtase_cat_N"/>
</dbReference>
<evidence type="ECO:0000313" key="5">
    <source>
        <dbReference type="Proteomes" id="UP001323617"/>
    </source>
</evidence>
<dbReference type="InterPro" id="IPR008927">
    <property type="entry name" value="6-PGluconate_DH-like_C_sf"/>
</dbReference>
<feature type="domain" description="Phosphogluconate dehydrogenase NAD-binding putative C-terminal" evidence="3">
    <location>
        <begin position="207"/>
        <end position="280"/>
    </location>
</feature>
<dbReference type="Pfam" id="PF03807">
    <property type="entry name" value="F420_oxidored"/>
    <property type="match status" value="1"/>
</dbReference>
<protein>
    <recommendedName>
        <fullName evidence="6">6-phosphogluconate dehydrogenase C-terminal domain-like protein</fullName>
    </recommendedName>
</protein>
<evidence type="ECO:0000259" key="3">
    <source>
        <dbReference type="Pfam" id="PF09130"/>
    </source>
</evidence>
<name>A0ABR0INQ2_9PEZI</name>
<dbReference type="PANTHER" id="PTHR43580">
    <property type="entry name" value="OXIDOREDUCTASE GLYR1-RELATED"/>
    <property type="match status" value="1"/>
</dbReference>
<dbReference type="Pfam" id="PF09130">
    <property type="entry name" value="DUF1932"/>
    <property type="match status" value="1"/>
</dbReference>
<dbReference type="SUPFAM" id="SSF48179">
    <property type="entry name" value="6-phosphogluconate dehydrogenase C-terminal domain-like"/>
    <property type="match status" value="1"/>
</dbReference>
<dbReference type="EMBL" id="JAFFHC010000001">
    <property type="protein sequence ID" value="KAK4681780.1"/>
    <property type="molecule type" value="Genomic_DNA"/>
</dbReference>
<sequence length="330" mass="35254">MADLPDFDALRGRHLGLIGVISMGDMGSGVARLLMAHNYAVLTNVSDRSEDTKSRALSAGAVLLPSDELLVNHSDLILSIVPPAEAYSTAERVVKAWDRKETELVYADLNAVSPSTLLSISSLFTGVKFIDGSILGGPPSFVDGSWTKPIIPTSGPFSLSDIFPGLGEVLGEKQISPELGQASGLKMVFASLSKGYAAVALQSVTTAHQLGVLPELLESVNELQGEAAGKKLEQAVTGLAPKAGRWVREMEEIGKTHRENGNWEEWEGIFEAAAKVYELVAKGTVLGGERIGKRERGTTVEGVAEAVGRGWGGGRRRRNERGRCDMGEWT</sequence>
<evidence type="ECO:0000313" key="4">
    <source>
        <dbReference type="EMBL" id="KAK4681780.1"/>
    </source>
</evidence>